<evidence type="ECO:0000256" key="5">
    <source>
        <dbReference type="ARBA" id="ARBA00023163"/>
    </source>
</evidence>
<dbReference type="InterPro" id="IPR003593">
    <property type="entry name" value="AAA+_ATPase"/>
</dbReference>
<dbReference type="PROSITE" id="PS00676">
    <property type="entry name" value="SIGMA54_INTERACT_2"/>
    <property type="match status" value="1"/>
</dbReference>
<dbReference type="InterPro" id="IPR011006">
    <property type="entry name" value="CheY-like_superfamily"/>
</dbReference>
<dbReference type="InterPro" id="IPR058031">
    <property type="entry name" value="AAA_lid_NorR"/>
</dbReference>
<dbReference type="Pfam" id="PF00072">
    <property type="entry name" value="Response_reg"/>
    <property type="match status" value="1"/>
</dbReference>
<dbReference type="InterPro" id="IPR002078">
    <property type="entry name" value="Sigma_54_int"/>
</dbReference>
<dbReference type="InterPro" id="IPR009057">
    <property type="entry name" value="Homeodomain-like_sf"/>
</dbReference>
<evidence type="ECO:0000256" key="2">
    <source>
        <dbReference type="ARBA" id="ARBA00022840"/>
    </source>
</evidence>
<dbReference type="PROSITE" id="PS50110">
    <property type="entry name" value="RESPONSE_REGULATORY"/>
    <property type="match status" value="1"/>
</dbReference>
<reference evidence="9" key="1">
    <citation type="submission" date="2020-08" db="EMBL/GenBank/DDBJ databases">
        <title>Genomic Encyclopedia of Type Strains, Phase IV (KMG-IV): sequencing the most valuable type-strain genomes for metagenomic binning, comparative biology and taxonomic classification.</title>
        <authorList>
            <person name="Goeker M."/>
        </authorList>
    </citation>
    <scope>NUCLEOTIDE SEQUENCE [LARGE SCALE GENOMIC DNA]</scope>
    <source>
        <strain evidence="9">DSM 105720</strain>
    </source>
</reference>
<evidence type="ECO:0000256" key="6">
    <source>
        <dbReference type="PROSITE-ProRule" id="PRU00169"/>
    </source>
</evidence>
<dbReference type="Pfam" id="PF00158">
    <property type="entry name" value="Sigma54_activat"/>
    <property type="match status" value="1"/>
</dbReference>
<dbReference type="Gene3D" id="1.10.8.60">
    <property type="match status" value="1"/>
</dbReference>
<dbReference type="PROSITE" id="PS00675">
    <property type="entry name" value="SIGMA54_INTERACT_1"/>
    <property type="match status" value="1"/>
</dbReference>
<dbReference type="PROSITE" id="PS50045">
    <property type="entry name" value="SIGMA54_INTERACT_4"/>
    <property type="match status" value="1"/>
</dbReference>
<organism evidence="9 10">
    <name type="scientific">Bacteroides reticulotermitis</name>
    <dbReference type="NCBI Taxonomy" id="1133319"/>
    <lineage>
        <taxon>Bacteria</taxon>
        <taxon>Pseudomonadati</taxon>
        <taxon>Bacteroidota</taxon>
        <taxon>Bacteroidia</taxon>
        <taxon>Bacteroidales</taxon>
        <taxon>Bacteroidaceae</taxon>
        <taxon>Bacteroides</taxon>
    </lineage>
</organism>
<evidence type="ECO:0000256" key="1">
    <source>
        <dbReference type="ARBA" id="ARBA00022741"/>
    </source>
</evidence>
<dbReference type="GO" id="GO:0005524">
    <property type="term" value="F:ATP binding"/>
    <property type="evidence" value="ECO:0007669"/>
    <property type="project" value="UniProtKB-KW"/>
</dbReference>
<evidence type="ECO:0000259" key="7">
    <source>
        <dbReference type="PROSITE" id="PS50045"/>
    </source>
</evidence>
<evidence type="ECO:0000313" key="9">
    <source>
        <dbReference type="EMBL" id="MBB4043383.1"/>
    </source>
</evidence>
<dbReference type="SUPFAM" id="SSF52172">
    <property type="entry name" value="CheY-like"/>
    <property type="match status" value="1"/>
</dbReference>
<dbReference type="InterPro" id="IPR002197">
    <property type="entry name" value="HTH_Fis"/>
</dbReference>
<dbReference type="GO" id="GO:0043565">
    <property type="term" value="F:sequence-specific DNA binding"/>
    <property type="evidence" value="ECO:0007669"/>
    <property type="project" value="InterPro"/>
</dbReference>
<evidence type="ECO:0000259" key="8">
    <source>
        <dbReference type="PROSITE" id="PS50110"/>
    </source>
</evidence>
<dbReference type="RefSeq" id="WP_044159223.1">
    <property type="nucleotide sequence ID" value="NZ_JACIER010000003.1"/>
</dbReference>
<gene>
    <name evidence="9" type="ORF">GGR06_001150</name>
</gene>
<dbReference type="GO" id="GO:0000160">
    <property type="term" value="P:phosphorelay signal transduction system"/>
    <property type="evidence" value="ECO:0007669"/>
    <property type="project" value="InterPro"/>
</dbReference>
<dbReference type="Pfam" id="PF02954">
    <property type="entry name" value="HTH_8"/>
    <property type="match status" value="1"/>
</dbReference>
<dbReference type="Gene3D" id="3.40.50.2300">
    <property type="match status" value="1"/>
</dbReference>
<dbReference type="EMBL" id="JACIER010000003">
    <property type="protein sequence ID" value="MBB4043383.1"/>
    <property type="molecule type" value="Genomic_DNA"/>
</dbReference>
<dbReference type="SUPFAM" id="SSF52540">
    <property type="entry name" value="P-loop containing nucleoside triphosphate hydrolases"/>
    <property type="match status" value="1"/>
</dbReference>
<proteinExistence type="predicted"/>
<evidence type="ECO:0000256" key="4">
    <source>
        <dbReference type="ARBA" id="ARBA00023125"/>
    </source>
</evidence>
<keyword evidence="4" id="KW-0238">DNA-binding</keyword>
<dbReference type="InterPro" id="IPR027417">
    <property type="entry name" value="P-loop_NTPase"/>
</dbReference>
<dbReference type="PANTHER" id="PTHR32071:SF14">
    <property type="entry name" value="TRANSCRIPTIONAL REGULATORY PROTEIN RTCR"/>
    <property type="match status" value="1"/>
</dbReference>
<dbReference type="Pfam" id="PF25601">
    <property type="entry name" value="AAA_lid_14"/>
    <property type="match status" value="1"/>
</dbReference>
<protein>
    <submittedName>
        <fullName evidence="9">Two-component system response regulator HydG</fullName>
    </submittedName>
</protein>
<dbReference type="InterPro" id="IPR025944">
    <property type="entry name" value="Sigma_54_int_dom_CS"/>
</dbReference>
<feature type="domain" description="Sigma-54 factor interaction" evidence="7">
    <location>
        <begin position="127"/>
        <end position="356"/>
    </location>
</feature>
<dbReference type="PRINTS" id="PR01590">
    <property type="entry name" value="HTHFIS"/>
</dbReference>
<dbReference type="Proteomes" id="UP000560658">
    <property type="component" value="Unassembled WGS sequence"/>
</dbReference>
<keyword evidence="5" id="KW-0804">Transcription</keyword>
<feature type="modified residue" description="4-aspartylphosphate" evidence="6">
    <location>
        <position position="52"/>
    </location>
</feature>
<dbReference type="InterPro" id="IPR001789">
    <property type="entry name" value="Sig_transdc_resp-reg_receiver"/>
</dbReference>
<dbReference type="GO" id="GO:0006355">
    <property type="term" value="P:regulation of DNA-templated transcription"/>
    <property type="evidence" value="ECO:0007669"/>
    <property type="project" value="InterPro"/>
</dbReference>
<comment type="caution">
    <text evidence="9">The sequence shown here is derived from an EMBL/GenBank/DDBJ whole genome shotgun (WGS) entry which is preliminary data.</text>
</comment>
<keyword evidence="1" id="KW-0547">Nucleotide-binding</keyword>
<dbReference type="PROSITE" id="PS00688">
    <property type="entry name" value="SIGMA54_INTERACT_3"/>
    <property type="match status" value="1"/>
</dbReference>
<evidence type="ECO:0000313" key="10">
    <source>
        <dbReference type="Proteomes" id="UP000560658"/>
    </source>
</evidence>
<dbReference type="FunFam" id="3.40.50.300:FF:000006">
    <property type="entry name" value="DNA-binding transcriptional regulator NtrC"/>
    <property type="match status" value="1"/>
</dbReference>
<feature type="domain" description="Response regulatory" evidence="8">
    <location>
        <begin position="3"/>
        <end position="117"/>
    </location>
</feature>
<dbReference type="Gene3D" id="3.40.50.300">
    <property type="entry name" value="P-loop containing nucleotide triphosphate hydrolases"/>
    <property type="match status" value="1"/>
</dbReference>
<dbReference type="SMART" id="SM00382">
    <property type="entry name" value="AAA"/>
    <property type="match status" value="1"/>
</dbReference>
<evidence type="ECO:0000256" key="3">
    <source>
        <dbReference type="ARBA" id="ARBA00023015"/>
    </source>
</evidence>
<dbReference type="InterPro" id="IPR025662">
    <property type="entry name" value="Sigma_54_int_dom_ATP-bd_1"/>
</dbReference>
<dbReference type="AlphaFoldDB" id="A0A840D4W6"/>
<name>A0A840D4W6_9BACE</name>
<dbReference type="InterPro" id="IPR025943">
    <property type="entry name" value="Sigma_54_int_dom_ATP-bd_2"/>
</dbReference>
<keyword evidence="10" id="KW-1185">Reference proteome</keyword>
<sequence length="427" mass="48387">MKTILIIEDDIVFSRSISNWLVKKGMKTDCVTTLANARKAIGQKEFDLILADLRLPDGNSTSLLKWMNEKQYPIPFLIMTNYGQVENAVTAMQLGAVNYLCKPVQPDKLLALITEIFDKESDKPVFYRGESFKAHEMYRLIEMIAGADISVLLRGDSGTGKEHVAAEIHARSHRKNKPYLAIDCGAISDELAASEFFGHQKGAFTGAESDKIGLLRAADGGTLFLDEVGNLSYKTQMLLLRALQEKRCKPVGSTKEYSFDIRLVAATNENLEKAIEEGRFREDLFHRLNEFTLRIPTLAECREDILPLADFFLKLACAKVHKSFHGFDRLAKAALLEYLWPGNIRELKNVIGRTVLICQEQWISVSDLNLEISLPKKETQWTEEEKERALLLQTLEKTGDNRSKAARLLNISRTTLYEKLKKYHIVD</sequence>
<keyword evidence="3" id="KW-0805">Transcription regulation</keyword>
<dbReference type="SMART" id="SM00448">
    <property type="entry name" value="REC"/>
    <property type="match status" value="1"/>
</dbReference>
<dbReference type="PANTHER" id="PTHR32071">
    <property type="entry name" value="TRANSCRIPTIONAL REGULATORY PROTEIN"/>
    <property type="match status" value="1"/>
</dbReference>
<keyword evidence="6" id="KW-0597">Phosphoprotein</keyword>
<accession>A0A840D4W6</accession>
<dbReference type="Gene3D" id="1.10.10.60">
    <property type="entry name" value="Homeodomain-like"/>
    <property type="match status" value="1"/>
</dbReference>
<dbReference type="SUPFAM" id="SSF46689">
    <property type="entry name" value="Homeodomain-like"/>
    <property type="match status" value="1"/>
</dbReference>
<dbReference type="CDD" id="cd00009">
    <property type="entry name" value="AAA"/>
    <property type="match status" value="1"/>
</dbReference>
<keyword evidence="2" id="KW-0067">ATP-binding</keyword>